<name>A0A834J2B0_VESGE</name>
<proteinExistence type="predicted"/>
<feature type="transmembrane region" description="Helical" evidence="1">
    <location>
        <begin position="70"/>
        <end position="88"/>
    </location>
</feature>
<keyword evidence="1" id="KW-0472">Membrane</keyword>
<comment type="caution">
    <text evidence="2">The sequence shown here is derived from an EMBL/GenBank/DDBJ whole genome shotgun (WGS) entry which is preliminary data.</text>
</comment>
<reference evidence="2" key="1">
    <citation type="journal article" date="2020" name="G3 (Bethesda)">
        <title>High-Quality Assemblies for Three Invasive Social Wasps from the &lt;i&gt;Vespula&lt;/i&gt; Genus.</title>
        <authorList>
            <person name="Harrop T.W.R."/>
            <person name="Guhlin J."/>
            <person name="McLaughlin G.M."/>
            <person name="Permina E."/>
            <person name="Stockwell P."/>
            <person name="Gilligan J."/>
            <person name="Le Lec M.F."/>
            <person name="Gruber M.A.M."/>
            <person name="Quinn O."/>
            <person name="Lovegrove M."/>
            <person name="Duncan E.J."/>
            <person name="Remnant E.J."/>
            <person name="Van Eeckhoven J."/>
            <person name="Graham B."/>
            <person name="Knapp R.A."/>
            <person name="Langford K.W."/>
            <person name="Kronenberg Z."/>
            <person name="Press M.O."/>
            <person name="Eacker S.M."/>
            <person name="Wilson-Rankin E.E."/>
            <person name="Purcell J."/>
            <person name="Lester P.J."/>
            <person name="Dearden P.K."/>
        </authorList>
    </citation>
    <scope>NUCLEOTIDE SEQUENCE</scope>
    <source>
        <strain evidence="2">Linc-1</strain>
    </source>
</reference>
<keyword evidence="1" id="KW-1133">Transmembrane helix</keyword>
<sequence>MDLQHDEYSINKYYTYNFRFLKLIGIWRYDVSPKQLIYICALNFMITVGSLSQIYLLLASELKVVPIIKLMETTLPSLCFAMCYYNILVNTTTVRNSNISFCIISDKNVCYRSLNVANETKLVLPVCLDNILKNQKNYYWAFFFECAFIFIIGTIGIAHYSMFVLIVQHACALFNIVASRIEDGFKSNPLNLNDANHSIFAQEYEWLVDIIKLYDNAVERAESGGTAIPAQPPAEAEQAPAFRQVSKI</sequence>
<protein>
    <submittedName>
        <fullName evidence="2">Uncharacterized protein</fullName>
    </submittedName>
</protein>
<dbReference type="AlphaFoldDB" id="A0A834J2B0"/>
<keyword evidence="1" id="KW-0812">Transmembrane</keyword>
<evidence type="ECO:0000313" key="3">
    <source>
        <dbReference type="Proteomes" id="UP000617340"/>
    </source>
</evidence>
<accession>A0A834J2B0</accession>
<feature type="transmembrane region" description="Helical" evidence="1">
    <location>
        <begin position="36"/>
        <end position="58"/>
    </location>
</feature>
<dbReference type="Proteomes" id="UP000617340">
    <property type="component" value="Unassembled WGS sequence"/>
</dbReference>
<keyword evidence="3" id="KW-1185">Reference proteome</keyword>
<evidence type="ECO:0000256" key="1">
    <source>
        <dbReference type="SAM" id="Phobius"/>
    </source>
</evidence>
<gene>
    <name evidence="2" type="ORF">HZH68_017119</name>
</gene>
<feature type="transmembrane region" description="Helical" evidence="1">
    <location>
        <begin position="138"/>
        <end position="158"/>
    </location>
</feature>
<evidence type="ECO:0000313" key="2">
    <source>
        <dbReference type="EMBL" id="KAF7379274.1"/>
    </source>
</evidence>
<dbReference type="EMBL" id="JACSDZ010000025">
    <property type="protein sequence ID" value="KAF7379274.1"/>
    <property type="molecule type" value="Genomic_DNA"/>
</dbReference>
<organism evidence="2 3">
    <name type="scientific">Vespula germanica</name>
    <name type="common">German yellow jacket</name>
    <name type="synonym">Paravespula germanica</name>
    <dbReference type="NCBI Taxonomy" id="30212"/>
    <lineage>
        <taxon>Eukaryota</taxon>
        <taxon>Metazoa</taxon>
        <taxon>Ecdysozoa</taxon>
        <taxon>Arthropoda</taxon>
        <taxon>Hexapoda</taxon>
        <taxon>Insecta</taxon>
        <taxon>Pterygota</taxon>
        <taxon>Neoptera</taxon>
        <taxon>Endopterygota</taxon>
        <taxon>Hymenoptera</taxon>
        <taxon>Apocrita</taxon>
        <taxon>Aculeata</taxon>
        <taxon>Vespoidea</taxon>
        <taxon>Vespidae</taxon>
        <taxon>Vespinae</taxon>
        <taxon>Vespula</taxon>
    </lineage>
</organism>